<protein>
    <submittedName>
        <fullName evidence="2">SIMPL domain-containing protein</fullName>
    </submittedName>
</protein>
<keyword evidence="1" id="KW-0732">Signal</keyword>
<name>A0ABY5L7R5_9SPHN</name>
<dbReference type="Gene3D" id="3.30.110.170">
    <property type="entry name" value="Protein of unknown function (DUF541), domain 1"/>
    <property type="match status" value="1"/>
</dbReference>
<dbReference type="EMBL" id="CP101740">
    <property type="protein sequence ID" value="UUL81844.1"/>
    <property type="molecule type" value="Genomic_DNA"/>
</dbReference>
<gene>
    <name evidence="2" type="ORF">NMP03_11640</name>
</gene>
<evidence type="ECO:0000256" key="1">
    <source>
        <dbReference type="SAM" id="SignalP"/>
    </source>
</evidence>
<accession>A0ABY5L7R5</accession>
<dbReference type="InterPro" id="IPR007497">
    <property type="entry name" value="SIMPL/DUF541"/>
</dbReference>
<organism evidence="2 3">
    <name type="scientific">Sphingomonas qomolangmaensis</name>
    <dbReference type="NCBI Taxonomy" id="2918765"/>
    <lineage>
        <taxon>Bacteria</taxon>
        <taxon>Pseudomonadati</taxon>
        <taxon>Pseudomonadota</taxon>
        <taxon>Alphaproteobacteria</taxon>
        <taxon>Sphingomonadales</taxon>
        <taxon>Sphingomonadaceae</taxon>
        <taxon>Sphingomonas</taxon>
    </lineage>
</organism>
<proteinExistence type="predicted"/>
<dbReference type="InterPro" id="IPR052022">
    <property type="entry name" value="26kDa_periplasmic_antigen"/>
</dbReference>
<dbReference type="Gene3D" id="3.30.70.2970">
    <property type="entry name" value="Protein of unknown function (DUF541), domain 2"/>
    <property type="match status" value="1"/>
</dbReference>
<feature type="chain" id="PRO_5046486612" evidence="1">
    <location>
        <begin position="21"/>
        <end position="237"/>
    </location>
</feature>
<evidence type="ECO:0000313" key="2">
    <source>
        <dbReference type="EMBL" id="UUL81844.1"/>
    </source>
</evidence>
<reference evidence="2" key="1">
    <citation type="submission" date="2022-07" db="EMBL/GenBank/DDBJ databases">
        <title>Sphingomonas sp. nov., a novel bacterium isolated from the north slope of the Mount Everest.</title>
        <authorList>
            <person name="Cui X."/>
            <person name="Liu Y."/>
        </authorList>
    </citation>
    <scope>NUCLEOTIDE SEQUENCE</scope>
    <source>
        <strain evidence="2">S5-59</strain>
    </source>
</reference>
<keyword evidence="3" id="KW-1185">Reference proteome</keyword>
<sequence length="237" mass="24898">MRFLILTAAILTQGALPVAAQTTVTAAAPADVTLLDVVAEGRTTRVPDLATIGAGVVTQAATASEAMTANATAMARVLAALKRAGVADRDVQTASISLSPQYRYGENQPPILTGYQASNRVNVRFRDIAKSGTILDALVSAGSNQIDGPNLTLAEPDAAMDEARADAVKRARARAELYARAAGLRVDRIVSISESGQIAQPMPVMMQSARMEADVRTKIAPGEQEVAITLNVRFALR</sequence>
<feature type="signal peptide" evidence="1">
    <location>
        <begin position="1"/>
        <end position="20"/>
    </location>
</feature>
<evidence type="ECO:0000313" key="3">
    <source>
        <dbReference type="Proteomes" id="UP001058533"/>
    </source>
</evidence>
<dbReference type="RefSeq" id="WP_256505578.1">
    <property type="nucleotide sequence ID" value="NZ_CP101740.1"/>
</dbReference>
<dbReference type="PANTHER" id="PTHR34387">
    <property type="entry name" value="SLR1258 PROTEIN"/>
    <property type="match status" value="1"/>
</dbReference>
<dbReference type="Pfam" id="PF04402">
    <property type="entry name" value="SIMPL"/>
    <property type="match status" value="1"/>
</dbReference>
<dbReference type="Proteomes" id="UP001058533">
    <property type="component" value="Chromosome"/>
</dbReference>
<dbReference type="PANTHER" id="PTHR34387:SF1">
    <property type="entry name" value="PERIPLASMIC IMMUNOGENIC PROTEIN"/>
    <property type="match status" value="1"/>
</dbReference>